<accession>A0A1I5UYY7</accession>
<gene>
    <name evidence="3" type="ORF">SAMN05216190_1287</name>
</gene>
<evidence type="ECO:0000256" key="1">
    <source>
        <dbReference type="SAM" id="Phobius"/>
    </source>
</evidence>
<dbReference type="Pfam" id="PF13490">
    <property type="entry name" value="zf-HC2"/>
    <property type="match status" value="1"/>
</dbReference>
<keyword evidence="3" id="KW-0479">Metal-binding</keyword>
<evidence type="ECO:0000313" key="4">
    <source>
        <dbReference type="Proteomes" id="UP000198784"/>
    </source>
</evidence>
<dbReference type="InterPro" id="IPR041916">
    <property type="entry name" value="Anti_sigma_zinc_sf"/>
</dbReference>
<dbReference type="GO" id="GO:0008270">
    <property type="term" value="F:zinc ion binding"/>
    <property type="evidence" value="ECO:0007669"/>
    <property type="project" value="UniProtKB-KW"/>
</dbReference>
<feature type="domain" description="Putative zinc-finger" evidence="2">
    <location>
        <begin position="8"/>
        <end position="37"/>
    </location>
</feature>
<keyword evidence="1" id="KW-0472">Membrane</keyword>
<keyword evidence="1" id="KW-1133">Transmembrane helix</keyword>
<evidence type="ECO:0000313" key="3">
    <source>
        <dbReference type="EMBL" id="SFQ00392.1"/>
    </source>
</evidence>
<keyword evidence="1" id="KW-0812">Transmembrane</keyword>
<dbReference type="RefSeq" id="WP_090503755.1">
    <property type="nucleotide sequence ID" value="NZ_FOWX01000028.1"/>
</dbReference>
<evidence type="ECO:0000259" key="2">
    <source>
        <dbReference type="Pfam" id="PF13490"/>
    </source>
</evidence>
<dbReference type="STRING" id="289003.SAMN05216190_1287"/>
<dbReference type="InterPro" id="IPR027383">
    <property type="entry name" value="Znf_put"/>
</dbReference>
<dbReference type="EMBL" id="FOWX01000028">
    <property type="protein sequence ID" value="SFQ00392.1"/>
    <property type="molecule type" value="Genomic_DNA"/>
</dbReference>
<dbReference type="Gene3D" id="1.10.10.1320">
    <property type="entry name" value="Anti-sigma factor, zinc-finger domain"/>
    <property type="match status" value="1"/>
</dbReference>
<name>A0A1I5UYY7_9PSED</name>
<keyword evidence="3" id="KW-0862">Zinc</keyword>
<feature type="transmembrane region" description="Helical" evidence="1">
    <location>
        <begin position="87"/>
        <end position="107"/>
    </location>
</feature>
<dbReference type="OrthoDB" id="6906347at2"/>
<organism evidence="3 4">
    <name type="scientific">Pseudomonas borbori</name>
    <dbReference type="NCBI Taxonomy" id="289003"/>
    <lineage>
        <taxon>Bacteria</taxon>
        <taxon>Pseudomonadati</taxon>
        <taxon>Pseudomonadota</taxon>
        <taxon>Gammaproteobacteria</taxon>
        <taxon>Pseudomonadales</taxon>
        <taxon>Pseudomonadaceae</taxon>
        <taxon>Pseudomonas</taxon>
    </lineage>
</organism>
<proteinExistence type="predicted"/>
<sequence>MTEHPDMEALSAYLDGESDPLESRCIAAHLAVCPRCATVVRDLQAISQGLRALLPEQPPVDLAARVGALLDSPRPARQRPARWSKRLPVVAGAAASLLFGVLIGSALPPEPPASAALSLNALAVLGSAPPGALCARPESCYLKVTLK</sequence>
<keyword evidence="3" id="KW-0863">Zinc-finger</keyword>
<dbReference type="Proteomes" id="UP000198784">
    <property type="component" value="Unassembled WGS sequence"/>
</dbReference>
<dbReference type="AlphaFoldDB" id="A0A1I5UYY7"/>
<reference evidence="4" key="1">
    <citation type="submission" date="2016-10" db="EMBL/GenBank/DDBJ databases">
        <authorList>
            <person name="Varghese N."/>
            <person name="Submissions S."/>
        </authorList>
    </citation>
    <scope>NUCLEOTIDE SEQUENCE [LARGE SCALE GENOMIC DNA]</scope>
    <source>
        <strain evidence="4">DSM 17834</strain>
    </source>
</reference>
<protein>
    <submittedName>
        <fullName evidence="3">Putative zinc-finger</fullName>
    </submittedName>
</protein>
<keyword evidence="4" id="KW-1185">Reference proteome</keyword>